<dbReference type="InterPro" id="IPR036852">
    <property type="entry name" value="Peptidase_S8/S53_dom_sf"/>
</dbReference>
<dbReference type="Proteomes" id="UP000799777">
    <property type="component" value="Unassembled WGS sequence"/>
</dbReference>
<dbReference type="InterPro" id="IPR015500">
    <property type="entry name" value="Peptidase_S8_subtilisin-rel"/>
</dbReference>
<sequence>KVAVLDTGLDSGNPLVEVHADRIRHHNWFDKSKGSDIADTNGHGTHTAALILDYIPDAEVYVSKVTDGKHLDPNIIALVLAVKAVDHAITEKVDILSISIGFPQRVPGYEVLQSAIDRAHAAHVLVFAAASNGGGNNDRTFPARHDHVFCVHSTDSRGNRSTFSPTPEHNNVNFATTGEAIESAWPVHLCDDKDDLQKMKSGTSYATPIAASIASFLLLYAR</sequence>
<feature type="domain" description="Peptidase S8/S53" evidence="6">
    <location>
        <begin position="1"/>
        <end position="217"/>
    </location>
</feature>
<keyword evidence="2 5" id="KW-0645">Protease</keyword>
<evidence type="ECO:0000313" key="7">
    <source>
        <dbReference type="EMBL" id="KAF2025168.1"/>
    </source>
</evidence>
<evidence type="ECO:0000256" key="2">
    <source>
        <dbReference type="ARBA" id="ARBA00022670"/>
    </source>
</evidence>
<organism evidence="7 8">
    <name type="scientific">Setomelanomma holmii</name>
    <dbReference type="NCBI Taxonomy" id="210430"/>
    <lineage>
        <taxon>Eukaryota</taxon>
        <taxon>Fungi</taxon>
        <taxon>Dikarya</taxon>
        <taxon>Ascomycota</taxon>
        <taxon>Pezizomycotina</taxon>
        <taxon>Dothideomycetes</taxon>
        <taxon>Pleosporomycetidae</taxon>
        <taxon>Pleosporales</taxon>
        <taxon>Pleosporineae</taxon>
        <taxon>Phaeosphaeriaceae</taxon>
        <taxon>Setomelanomma</taxon>
    </lineage>
</organism>
<comment type="similarity">
    <text evidence="1 5">Belongs to the peptidase S8 family.</text>
</comment>
<dbReference type="PRINTS" id="PR00723">
    <property type="entry name" value="SUBTILISIN"/>
</dbReference>
<dbReference type="Pfam" id="PF00082">
    <property type="entry name" value="Peptidase_S8"/>
    <property type="match status" value="1"/>
</dbReference>
<feature type="non-terminal residue" evidence="7">
    <location>
        <position position="1"/>
    </location>
</feature>
<feature type="active site" description="Charge relay system" evidence="5">
    <location>
        <position position="6"/>
    </location>
</feature>
<feature type="non-terminal residue" evidence="7">
    <location>
        <position position="222"/>
    </location>
</feature>
<evidence type="ECO:0000256" key="3">
    <source>
        <dbReference type="ARBA" id="ARBA00022801"/>
    </source>
</evidence>
<evidence type="ECO:0000256" key="1">
    <source>
        <dbReference type="ARBA" id="ARBA00011073"/>
    </source>
</evidence>
<dbReference type="GO" id="GO:0004252">
    <property type="term" value="F:serine-type endopeptidase activity"/>
    <property type="evidence" value="ECO:0007669"/>
    <property type="project" value="UniProtKB-UniRule"/>
</dbReference>
<dbReference type="InterPro" id="IPR051048">
    <property type="entry name" value="Peptidase_S8/S53_subtilisin"/>
</dbReference>
<evidence type="ECO:0000256" key="4">
    <source>
        <dbReference type="ARBA" id="ARBA00022825"/>
    </source>
</evidence>
<dbReference type="SUPFAM" id="SSF52743">
    <property type="entry name" value="Subtilisin-like"/>
    <property type="match status" value="1"/>
</dbReference>
<dbReference type="GO" id="GO:0006508">
    <property type="term" value="P:proteolysis"/>
    <property type="evidence" value="ECO:0007669"/>
    <property type="project" value="UniProtKB-KW"/>
</dbReference>
<dbReference type="InterPro" id="IPR000209">
    <property type="entry name" value="Peptidase_S8/S53_dom"/>
</dbReference>
<dbReference type="PANTHER" id="PTHR43399">
    <property type="entry name" value="SUBTILISIN-RELATED"/>
    <property type="match status" value="1"/>
</dbReference>
<dbReference type="OrthoDB" id="206201at2759"/>
<comment type="caution">
    <text evidence="7">The sequence shown here is derived from an EMBL/GenBank/DDBJ whole genome shotgun (WGS) entry which is preliminary data.</text>
</comment>
<name>A0A9P4GYD6_9PLEO</name>
<dbReference type="AlphaFoldDB" id="A0A9P4GYD6"/>
<feature type="active site" description="Charge relay system" evidence="5">
    <location>
        <position position="204"/>
    </location>
</feature>
<dbReference type="PANTHER" id="PTHR43399:SF4">
    <property type="entry name" value="CELL WALL-ASSOCIATED PROTEASE"/>
    <property type="match status" value="1"/>
</dbReference>
<dbReference type="Gene3D" id="3.40.50.200">
    <property type="entry name" value="Peptidase S8/S53 domain"/>
    <property type="match status" value="1"/>
</dbReference>
<protein>
    <submittedName>
        <fullName evidence="7">Subtilisin-like protein</fullName>
    </submittedName>
</protein>
<keyword evidence="3 5" id="KW-0378">Hydrolase</keyword>
<dbReference type="EMBL" id="ML978273">
    <property type="protein sequence ID" value="KAF2025168.1"/>
    <property type="molecule type" value="Genomic_DNA"/>
</dbReference>
<reference evidence="7" key="1">
    <citation type="journal article" date="2020" name="Stud. Mycol.">
        <title>101 Dothideomycetes genomes: a test case for predicting lifestyles and emergence of pathogens.</title>
        <authorList>
            <person name="Haridas S."/>
            <person name="Albert R."/>
            <person name="Binder M."/>
            <person name="Bloem J."/>
            <person name="Labutti K."/>
            <person name="Salamov A."/>
            <person name="Andreopoulos B."/>
            <person name="Baker S."/>
            <person name="Barry K."/>
            <person name="Bills G."/>
            <person name="Bluhm B."/>
            <person name="Cannon C."/>
            <person name="Castanera R."/>
            <person name="Culley D."/>
            <person name="Daum C."/>
            <person name="Ezra D."/>
            <person name="Gonzalez J."/>
            <person name="Henrissat B."/>
            <person name="Kuo A."/>
            <person name="Liang C."/>
            <person name="Lipzen A."/>
            <person name="Lutzoni F."/>
            <person name="Magnuson J."/>
            <person name="Mondo S."/>
            <person name="Nolan M."/>
            <person name="Ohm R."/>
            <person name="Pangilinan J."/>
            <person name="Park H.-J."/>
            <person name="Ramirez L."/>
            <person name="Alfaro M."/>
            <person name="Sun H."/>
            <person name="Tritt A."/>
            <person name="Yoshinaga Y."/>
            <person name="Zwiers L.-H."/>
            <person name="Turgeon B."/>
            <person name="Goodwin S."/>
            <person name="Spatafora J."/>
            <person name="Crous P."/>
            <person name="Grigoriev I."/>
        </authorList>
    </citation>
    <scope>NUCLEOTIDE SEQUENCE</scope>
    <source>
        <strain evidence="7">CBS 110217</strain>
    </source>
</reference>
<keyword evidence="8" id="KW-1185">Reference proteome</keyword>
<proteinExistence type="inferred from homology"/>
<accession>A0A9P4GYD6</accession>
<dbReference type="InterPro" id="IPR023827">
    <property type="entry name" value="Peptidase_S8_Asp-AS"/>
</dbReference>
<evidence type="ECO:0000256" key="5">
    <source>
        <dbReference type="PROSITE-ProRule" id="PRU01240"/>
    </source>
</evidence>
<gene>
    <name evidence="7" type="ORF">EK21DRAFT_50311</name>
</gene>
<dbReference type="PROSITE" id="PS00136">
    <property type="entry name" value="SUBTILASE_ASP"/>
    <property type="match status" value="1"/>
</dbReference>
<keyword evidence="4 5" id="KW-0720">Serine protease</keyword>
<evidence type="ECO:0000259" key="6">
    <source>
        <dbReference type="Pfam" id="PF00082"/>
    </source>
</evidence>
<dbReference type="PROSITE" id="PS51892">
    <property type="entry name" value="SUBTILASE"/>
    <property type="match status" value="1"/>
</dbReference>
<feature type="active site" description="Charge relay system" evidence="5">
    <location>
        <position position="43"/>
    </location>
</feature>
<evidence type="ECO:0000313" key="8">
    <source>
        <dbReference type="Proteomes" id="UP000799777"/>
    </source>
</evidence>